<proteinExistence type="predicted"/>
<dbReference type="EMBL" id="LAZR01012933">
    <property type="protein sequence ID" value="KKM24396.1"/>
    <property type="molecule type" value="Genomic_DNA"/>
</dbReference>
<dbReference type="AlphaFoldDB" id="A0A0F9I9V9"/>
<gene>
    <name evidence="1" type="ORF">LCGC14_1605520</name>
</gene>
<feature type="non-terminal residue" evidence="1">
    <location>
        <position position="1109"/>
    </location>
</feature>
<sequence>MDRDRLKAAKIGDFIITPYAIYKFDKWGQVDMKVTITTLKKGYSWATLLERVSYPTELVLEDIINSNNFDERYALDSNPQIEMMYVDEMPMFESEVVAGFEEGIGTLPASLEKIGSNTFSSMKGYLSIKKGSSHRFQGHFGSIFNTPDKARILNELYYTMINPVKNKFLLKYDLMTDGTIDIQKAKNMFKSFMNLKWSTDKMNSKGLQTEWNEFIDDIFDTYFSAGFTPDGAYTINRIRQIIENKLTDTIFDFIMRKFINIDAEMNLQLLNQYELPSVIQNYLLSPMNDLINDMSDIEKEFLHENDGKEAFLQTLSESFFADPLSNRMVSTFNPSTYHGAVLEALVFFNELPVKVAELFARYINEGSDYKNTLTTYSYADVVNNKEAAFRLADFNQKLLGDKVLSKKNLDLLMEKLFGFKIELDTPSKGRAPDLGVFDFMTLVLSNHLKNTWFKSGKTQNIREGITLDTLSAQLLDSYAEVWRPRIERHMHENDLYSPYTSQIFQRSSAKEIFNEIFSKKSLVDLLGKVNTKHVFIIKISELINKYVALAQVSNPITSTTELKIYIEQLFKNNVNFMFEIDLIIKYVWGDISKSSYIKSQGHAFYTDLLNVFINNIDKVAKETSDGFRVIFGVNIEYYFDKDTNGNTVYITRDLLPSNAKYIKELDTNKNAVLADLTSQKLNEMFSTPGAMLFIAHDKVGNFIIINSESINNLPENIIEGYRHNPTGEVFHNLILNRPGSRNLLFGRVKFTSSGQIEIQDADWYKDFLKSSNHLTKETRESYLRFIQSNGKKTDVDIYSLRYFTVFGYVTGSQFIATIQETKTNLIPTLPYAPYLPASESLRENKITKLKYNLPSKVDLEDKYGKEFVEKFYEIFQSLFLPGGQELSSESVVPLVHKFLATLNGRQVAIQRGEENINKFVPGPDIDQINLRINELFKTISGNFDKDSFLKFIWRNDNKEGTFRESQSQKMWIKNLFDKIMAYTTEPNQDLIRAQLELDLFSQKSGYASSFDMGNNKYTKQEAKLAGKVLELTNNLFGHFTVRLTFAKMVNYYSGADGIGIKIQARPSPQSMYRGKNVNQDSFLKQLMHVGFITSTNTRQDYYIRKYNTI</sequence>
<evidence type="ECO:0000313" key="1">
    <source>
        <dbReference type="EMBL" id="KKM24396.1"/>
    </source>
</evidence>
<accession>A0A0F9I9V9</accession>
<name>A0A0F9I9V9_9ZZZZ</name>
<protein>
    <submittedName>
        <fullName evidence="1">Uncharacterized protein</fullName>
    </submittedName>
</protein>
<feature type="non-terminal residue" evidence="1">
    <location>
        <position position="1"/>
    </location>
</feature>
<organism evidence="1">
    <name type="scientific">marine sediment metagenome</name>
    <dbReference type="NCBI Taxonomy" id="412755"/>
    <lineage>
        <taxon>unclassified sequences</taxon>
        <taxon>metagenomes</taxon>
        <taxon>ecological metagenomes</taxon>
    </lineage>
</organism>
<reference evidence="1" key="1">
    <citation type="journal article" date="2015" name="Nature">
        <title>Complex archaea that bridge the gap between prokaryotes and eukaryotes.</title>
        <authorList>
            <person name="Spang A."/>
            <person name="Saw J.H."/>
            <person name="Jorgensen S.L."/>
            <person name="Zaremba-Niedzwiedzka K."/>
            <person name="Martijn J."/>
            <person name="Lind A.E."/>
            <person name="van Eijk R."/>
            <person name="Schleper C."/>
            <person name="Guy L."/>
            <person name="Ettema T.J."/>
        </authorList>
    </citation>
    <scope>NUCLEOTIDE SEQUENCE</scope>
</reference>
<comment type="caution">
    <text evidence="1">The sequence shown here is derived from an EMBL/GenBank/DDBJ whole genome shotgun (WGS) entry which is preliminary data.</text>
</comment>